<dbReference type="Pfam" id="PF13531">
    <property type="entry name" value="SBP_bac_11"/>
    <property type="match status" value="1"/>
</dbReference>
<dbReference type="GO" id="GO:0030976">
    <property type="term" value="F:thiamine pyrophosphate binding"/>
    <property type="evidence" value="ECO:0007669"/>
    <property type="project" value="TreeGrafter"/>
</dbReference>
<dbReference type="PANTHER" id="PTHR30006">
    <property type="entry name" value="THIAMINE-BINDING PERIPLASMIC PROTEIN-RELATED"/>
    <property type="match status" value="1"/>
</dbReference>
<sequence>MKKIIAIVTAAMLGVTSLVGCGDAGSTDSKKVDGSNKLVVYSPNTEDIINTIIPMFEDETGIDVEMVSAGTGELFKRVQSEKNNPYADVIFGGSRAQFAENEDLFEKYVSKNDGDMMEGHRNTTGYMTSYVADGSVILVNKNLIGDIKIEGYKDLLNPKLKGKIAAADPTSSSSAFAHLTDMLRAIGGDYTSDAGWDYVKSLVQNLDGKIASGSGAVHKSVADGEYTVGLTYEDPAASYVKSGADVEIVYPKEGTVFLDATSGIVKNAPDMENAKKFIDFITSQKAQDAFGSQLTNRPLRKDAKLGDYMTPMSKINIIQEDCDYVASHKSEIVQKYTEVATSAK</sequence>
<dbReference type="GO" id="GO:0030975">
    <property type="term" value="F:thiamine binding"/>
    <property type="evidence" value="ECO:0007669"/>
    <property type="project" value="TreeGrafter"/>
</dbReference>
<proteinExistence type="predicted"/>
<evidence type="ECO:0000313" key="4">
    <source>
        <dbReference type="Proteomes" id="UP000190959"/>
    </source>
</evidence>
<evidence type="ECO:0000256" key="1">
    <source>
        <dbReference type="ARBA" id="ARBA00022729"/>
    </source>
</evidence>
<dbReference type="CDD" id="cd13546">
    <property type="entry name" value="PBP2_BitB"/>
    <property type="match status" value="1"/>
</dbReference>
<dbReference type="AlphaFoldDB" id="A0A1S9NC15"/>
<dbReference type="GO" id="GO:0030288">
    <property type="term" value="C:outer membrane-bounded periplasmic space"/>
    <property type="evidence" value="ECO:0007669"/>
    <property type="project" value="TreeGrafter"/>
</dbReference>
<keyword evidence="1 2" id="KW-0732">Signal</keyword>
<reference evidence="3 4" key="1">
    <citation type="submission" date="2017-02" db="EMBL/GenBank/DDBJ databases">
        <title>Genome sequence of Clostridium beijerinckii Br21.</title>
        <authorList>
            <person name="Fonseca B.C."/>
            <person name="Guazzaroni M.E."/>
            <person name="Riano-Pachon D.M."/>
            <person name="Reginatto V."/>
        </authorList>
    </citation>
    <scope>NUCLEOTIDE SEQUENCE [LARGE SCALE GENOMIC DNA]</scope>
    <source>
        <strain evidence="3 4">Br21</strain>
    </source>
</reference>
<dbReference type="SUPFAM" id="SSF53850">
    <property type="entry name" value="Periplasmic binding protein-like II"/>
    <property type="match status" value="1"/>
</dbReference>
<feature type="chain" id="PRO_5038988290" evidence="2">
    <location>
        <begin position="22"/>
        <end position="344"/>
    </location>
</feature>
<dbReference type="PROSITE" id="PS51257">
    <property type="entry name" value="PROKAR_LIPOPROTEIN"/>
    <property type="match status" value="1"/>
</dbReference>
<feature type="signal peptide" evidence="2">
    <location>
        <begin position="1"/>
        <end position="21"/>
    </location>
</feature>
<name>A0A1S9NC15_CLOBE</name>
<dbReference type="EMBL" id="MWMH01000001">
    <property type="protein sequence ID" value="OOP74961.1"/>
    <property type="molecule type" value="Genomic_DNA"/>
</dbReference>
<organism evidence="3 4">
    <name type="scientific">Clostridium beijerinckii</name>
    <name type="common">Clostridium MP</name>
    <dbReference type="NCBI Taxonomy" id="1520"/>
    <lineage>
        <taxon>Bacteria</taxon>
        <taxon>Bacillati</taxon>
        <taxon>Bacillota</taxon>
        <taxon>Clostridia</taxon>
        <taxon>Eubacteriales</taxon>
        <taxon>Clostridiaceae</taxon>
        <taxon>Clostridium</taxon>
    </lineage>
</organism>
<dbReference type="PIRSF" id="PIRSF002825">
    <property type="entry name" value="CfbpA"/>
    <property type="match status" value="1"/>
</dbReference>
<dbReference type="Proteomes" id="UP000190959">
    <property type="component" value="Unassembled WGS sequence"/>
</dbReference>
<dbReference type="InterPro" id="IPR026045">
    <property type="entry name" value="Ferric-bd"/>
</dbReference>
<accession>A0A1S9NC15</accession>
<dbReference type="PANTHER" id="PTHR30006:SF2">
    <property type="entry name" value="ABC TRANSPORTER SUBSTRATE-BINDING PROTEIN"/>
    <property type="match status" value="1"/>
</dbReference>
<dbReference type="GO" id="GO:0015888">
    <property type="term" value="P:thiamine transport"/>
    <property type="evidence" value="ECO:0007669"/>
    <property type="project" value="TreeGrafter"/>
</dbReference>
<dbReference type="RefSeq" id="WP_078114421.1">
    <property type="nucleotide sequence ID" value="NZ_CP144906.1"/>
</dbReference>
<evidence type="ECO:0000313" key="3">
    <source>
        <dbReference type="EMBL" id="OOP74961.1"/>
    </source>
</evidence>
<comment type="caution">
    <text evidence="3">The sequence shown here is derived from an EMBL/GenBank/DDBJ whole genome shotgun (WGS) entry which is preliminary data.</text>
</comment>
<evidence type="ECO:0000256" key="2">
    <source>
        <dbReference type="SAM" id="SignalP"/>
    </source>
</evidence>
<protein>
    <submittedName>
        <fullName evidence="3">Iron ABC transporter substrate-binding protein</fullName>
    </submittedName>
</protein>
<dbReference type="Gene3D" id="3.40.190.10">
    <property type="entry name" value="Periplasmic binding protein-like II"/>
    <property type="match status" value="2"/>
</dbReference>
<gene>
    <name evidence="3" type="ORF">CBEIBR21_01975</name>
</gene>